<accession>A0A6V7V4F3</accession>
<dbReference type="AlphaFoldDB" id="A0A6V7V4F3"/>
<feature type="domain" description="CCHC-type" evidence="2">
    <location>
        <begin position="151"/>
        <end position="165"/>
    </location>
</feature>
<name>A0A6V7V4F3_MELEN</name>
<dbReference type="EMBL" id="CAJEWN010000839">
    <property type="protein sequence ID" value="CAD2190871.1"/>
    <property type="molecule type" value="Genomic_DNA"/>
</dbReference>
<dbReference type="Gene3D" id="4.10.60.10">
    <property type="entry name" value="Zinc finger, CCHC-type"/>
    <property type="match status" value="1"/>
</dbReference>
<dbReference type="SMART" id="SM00343">
    <property type="entry name" value="ZnF_C2HC"/>
    <property type="match status" value="3"/>
</dbReference>
<keyword evidence="1" id="KW-0862">Zinc</keyword>
<dbReference type="PROSITE" id="PS50158">
    <property type="entry name" value="ZF_CCHC"/>
    <property type="match status" value="1"/>
</dbReference>
<evidence type="ECO:0000313" key="5">
    <source>
        <dbReference type="Proteomes" id="UP000580250"/>
    </source>
</evidence>
<organism evidence="3 5">
    <name type="scientific">Meloidogyne enterolobii</name>
    <name type="common">Root-knot nematode worm</name>
    <name type="synonym">Meloidogyne mayaguensis</name>
    <dbReference type="NCBI Taxonomy" id="390850"/>
    <lineage>
        <taxon>Eukaryota</taxon>
        <taxon>Metazoa</taxon>
        <taxon>Ecdysozoa</taxon>
        <taxon>Nematoda</taxon>
        <taxon>Chromadorea</taxon>
        <taxon>Rhabditida</taxon>
        <taxon>Tylenchina</taxon>
        <taxon>Tylenchomorpha</taxon>
        <taxon>Tylenchoidea</taxon>
        <taxon>Meloidogynidae</taxon>
        <taxon>Meloidogyninae</taxon>
        <taxon>Meloidogyne</taxon>
    </lineage>
</organism>
<comment type="caution">
    <text evidence="3">The sequence shown here is derived from an EMBL/GenBank/DDBJ whole genome shotgun (WGS) entry which is preliminary data.</text>
</comment>
<dbReference type="EMBL" id="CAJEWN010000159">
    <property type="protein sequence ID" value="CAD2169880.1"/>
    <property type="molecule type" value="Genomic_DNA"/>
</dbReference>
<dbReference type="GO" id="GO:0008270">
    <property type="term" value="F:zinc ion binding"/>
    <property type="evidence" value="ECO:0007669"/>
    <property type="project" value="UniProtKB-KW"/>
</dbReference>
<reference evidence="3 5" key="1">
    <citation type="submission" date="2020-08" db="EMBL/GenBank/DDBJ databases">
        <authorList>
            <person name="Koutsovoulos G."/>
            <person name="Danchin GJ E."/>
        </authorList>
    </citation>
    <scope>NUCLEOTIDE SEQUENCE [LARGE SCALE GENOMIC DNA]</scope>
</reference>
<sequence length="183" mass="20417">MPDKSIDEQLLLGSFLYLELNLKQEIRQNSALELSKMAKCYKQKENQLMLIEEKIERLITNREQRESLAAAIKRYGNPNQRPPGPGCQRCGDDHKTSECPSGGTCHKIAGSAVRVGHSIRCYSCGLQTSTHTSETCPKTHPEARGPAHHKKCWNCGVLGHKANFCNKPRFAAGRAAMARTRQD</sequence>
<protein>
    <recommendedName>
        <fullName evidence="2">CCHC-type domain-containing protein</fullName>
    </recommendedName>
</protein>
<evidence type="ECO:0000313" key="4">
    <source>
        <dbReference type="EMBL" id="CAD2190871.1"/>
    </source>
</evidence>
<keyword evidence="1" id="KW-0863">Zinc-finger</keyword>
<dbReference type="GO" id="GO:0003676">
    <property type="term" value="F:nucleic acid binding"/>
    <property type="evidence" value="ECO:0007669"/>
    <property type="project" value="InterPro"/>
</dbReference>
<dbReference type="InterPro" id="IPR001878">
    <property type="entry name" value="Znf_CCHC"/>
</dbReference>
<gene>
    <name evidence="3" type="ORF">MENT_LOCUS21242</name>
    <name evidence="4" type="ORF">MENT_LOCUS43690</name>
</gene>
<evidence type="ECO:0000313" key="3">
    <source>
        <dbReference type="EMBL" id="CAD2169880.1"/>
    </source>
</evidence>
<evidence type="ECO:0000256" key="1">
    <source>
        <dbReference type="PROSITE-ProRule" id="PRU00047"/>
    </source>
</evidence>
<evidence type="ECO:0000259" key="2">
    <source>
        <dbReference type="PROSITE" id="PS50158"/>
    </source>
</evidence>
<dbReference type="Proteomes" id="UP000580250">
    <property type="component" value="Unassembled WGS sequence"/>
</dbReference>
<keyword evidence="1" id="KW-0479">Metal-binding</keyword>
<proteinExistence type="predicted"/>